<dbReference type="InterPro" id="IPR029033">
    <property type="entry name" value="His_PPase_superfam"/>
</dbReference>
<dbReference type="Pfam" id="PF00300">
    <property type="entry name" value="His_Phos_1"/>
    <property type="match status" value="1"/>
</dbReference>
<dbReference type="CDD" id="cd07067">
    <property type="entry name" value="HP_PGM_like"/>
    <property type="match status" value="1"/>
</dbReference>
<dbReference type="SMART" id="SM00855">
    <property type="entry name" value="PGAM"/>
    <property type="match status" value="1"/>
</dbReference>
<dbReference type="AlphaFoldDB" id="A0A845QMN1"/>
<gene>
    <name evidence="1" type="ORF">D0435_06595</name>
</gene>
<dbReference type="GO" id="GO:0016791">
    <property type="term" value="F:phosphatase activity"/>
    <property type="evidence" value="ECO:0007669"/>
    <property type="project" value="TreeGrafter"/>
</dbReference>
<dbReference type="GO" id="GO:0005737">
    <property type="term" value="C:cytoplasm"/>
    <property type="evidence" value="ECO:0007669"/>
    <property type="project" value="TreeGrafter"/>
</dbReference>
<keyword evidence="2" id="KW-1185">Reference proteome</keyword>
<sequence length="208" mass="23223">MVSKIYLIRHGITEGNQKKWFYGAADLPLADEGIAALEKAASGGIYPQIPEDADCYTTGLLRTEQTFELIFGERNHGVIRNLREMEFGDHECKSYEELKDNEEFSAWCWDETGEAVLTGGETKNAFAARISAGLRELVGYHRLKELSHRHDGKDAITVVICHGGVISAVMQELFPAAKGSMWDWMPEPGFGYAVEFKDGEPASFEEIK</sequence>
<dbReference type="PANTHER" id="PTHR48100:SF59">
    <property type="entry name" value="ADENOSYLCOBALAMIN_ALPHA-RIBAZOLE PHOSPHATASE"/>
    <property type="match status" value="1"/>
</dbReference>
<protein>
    <submittedName>
        <fullName evidence="1">Histidine phosphatase family protein</fullName>
    </submittedName>
</protein>
<accession>A0A845QMN1</accession>
<dbReference type="InterPro" id="IPR050275">
    <property type="entry name" value="PGM_Phosphatase"/>
</dbReference>
<comment type="caution">
    <text evidence="1">The sequence shown here is derived from an EMBL/GenBank/DDBJ whole genome shotgun (WGS) entry which is preliminary data.</text>
</comment>
<dbReference type="InterPro" id="IPR013078">
    <property type="entry name" value="His_Pase_superF_clade-1"/>
</dbReference>
<dbReference type="SUPFAM" id="SSF53254">
    <property type="entry name" value="Phosphoglycerate mutase-like"/>
    <property type="match status" value="1"/>
</dbReference>
<dbReference type="PANTHER" id="PTHR48100">
    <property type="entry name" value="BROAD-SPECIFICITY PHOSPHATASE YOR283W-RELATED"/>
    <property type="match status" value="1"/>
</dbReference>
<name>A0A845QMN1_9FIRM</name>
<proteinExistence type="predicted"/>
<dbReference type="Gene3D" id="3.40.50.1240">
    <property type="entry name" value="Phosphoglycerate mutase-like"/>
    <property type="match status" value="1"/>
</dbReference>
<evidence type="ECO:0000313" key="2">
    <source>
        <dbReference type="Proteomes" id="UP000446866"/>
    </source>
</evidence>
<dbReference type="EMBL" id="QXWK01000011">
    <property type="protein sequence ID" value="NBH61318.1"/>
    <property type="molecule type" value="Genomic_DNA"/>
</dbReference>
<organism evidence="1 2">
    <name type="scientific">Anaerotruncus colihominis</name>
    <dbReference type="NCBI Taxonomy" id="169435"/>
    <lineage>
        <taxon>Bacteria</taxon>
        <taxon>Bacillati</taxon>
        <taxon>Bacillota</taxon>
        <taxon>Clostridia</taxon>
        <taxon>Eubacteriales</taxon>
        <taxon>Oscillospiraceae</taxon>
        <taxon>Anaerotruncus</taxon>
    </lineage>
</organism>
<evidence type="ECO:0000313" key="1">
    <source>
        <dbReference type="EMBL" id="NBH61318.1"/>
    </source>
</evidence>
<dbReference type="Proteomes" id="UP000446866">
    <property type="component" value="Unassembled WGS sequence"/>
</dbReference>
<reference evidence="1 2" key="1">
    <citation type="submission" date="2018-08" db="EMBL/GenBank/DDBJ databases">
        <title>Murine metabolic-syndrome-specific gut microbial biobank.</title>
        <authorList>
            <person name="Liu C."/>
        </authorList>
    </citation>
    <scope>NUCLEOTIDE SEQUENCE [LARGE SCALE GENOMIC DNA]</scope>
    <source>
        <strain evidence="1 2">28</strain>
    </source>
</reference>
<dbReference type="RefSeq" id="WP_160201602.1">
    <property type="nucleotide sequence ID" value="NZ_QXWK01000011.1"/>
</dbReference>